<accession>A0A2H1VCA5</accession>
<organism evidence="1">
    <name type="scientific">Spodoptera frugiperda</name>
    <name type="common">Fall armyworm</name>
    <dbReference type="NCBI Taxonomy" id="7108"/>
    <lineage>
        <taxon>Eukaryota</taxon>
        <taxon>Metazoa</taxon>
        <taxon>Ecdysozoa</taxon>
        <taxon>Arthropoda</taxon>
        <taxon>Hexapoda</taxon>
        <taxon>Insecta</taxon>
        <taxon>Pterygota</taxon>
        <taxon>Neoptera</taxon>
        <taxon>Endopterygota</taxon>
        <taxon>Lepidoptera</taxon>
        <taxon>Glossata</taxon>
        <taxon>Ditrysia</taxon>
        <taxon>Noctuoidea</taxon>
        <taxon>Noctuidae</taxon>
        <taxon>Amphipyrinae</taxon>
        <taxon>Spodoptera</taxon>
    </lineage>
</organism>
<gene>
    <name evidence="1" type="ORF">SFRICE_006828</name>
</gene>
<evidence type="ECO:0000313" key="1">
    <source>
        <dbReference type="EMBL" id="SOQ38431.1"/>
    </source>
</evidence>
<dbReference type="Gene3D" id="3.40.630.30">
    <property type="match status" value="1"/>
</dbReference>
<proteinExistence type="predicted"/>
<reference evidence="1" key="1">
    <citation type="submission" date="2016-07" db="EMBL/GenBank/DDBJ databases">
        <authorList>
            <person name="Bretaudeau A."/>
        </authorList>
    </citation>
    <scope>NUCLEOTIDE SEQUENCE</scope>
    <source>
        <strain evidence="1">Rice</strain>
        <tissue evidence="1">Whole body</tissue>
    </source>
</reference>
<dbReference type="EMBL" id="ODYU01001769">
    <property type="protein sequence ID" value="SOQ38431.1"/>
    <property type="molecule type" value="Genomic_DNA"/>
</dbReference>
<dbReference type="AlphaFoldDB" id="A0A2H1VCA5"/>
<sequence length="174" mass="19364">MKRAMLRASGFLCISPVSWVRLQSFKFTYTSITPRPETAICGAHKELLRAEIEPATRCAAASFTDSWSVPLKPLSLHHGIKATSTVFTGPASQISAARAGFTAIGTVSMKEFFEHGLNFPNDDNICVKVMLYCYKNQISFTIGTVTVKEFFEHGLNFPDDDNICVKVMVKRFDE</sequence>
<name>A0A2H1VCA5_SPOFR</name>
<protein>
    <submittedName>
        <fullName evidence="1">SFRICE_006828</fullName>
    </submittedName>
</protein>